<dbReference type="AlphaFoldDB" id="A0AAD7AGW6"/>
<evidence type="ECO:0000313" key="2">
    <source>
        <dbReference type="EMBL" id="KAJ7358379.1"/>
    </source>
</evidence>
<dbReference type="EMBL" id="JARIHO010000007">
    <property type="protein sequence ID" value="KAJ7358379.1"/>
    <property type="molecule type" value="Genomic_DNA"/>
</dbReference>
<proteinExistence type="predicted"/>
<comment type="caution">
    <text evidence="2">The sequence shown here is derived from an EMBL/GenBank/DDBJ whole genome shotgun (WGS) entry which is preliminary data.</text>
</comment>
<feature type="transmembrane region" description="Helical" evidence="1">
    <location>
        <begin position="42"/>
        <end position="66"/>
    </location>
</feature>
<keyword evidence="1" id="KW-0812">Transmembrane</keyword>
<protein>
    <submittedName>
        <fullName evidence="2">Uncharacterized protein</fullName>
    </submittedName>
</protein>
<dbReference type="Proteomes" id="UP001218218">
    <property type="component" value="Unassembled WGS sequence"/>
</dbReference>
<evidence type="ECO:0000313" key="3">
    <source>
        <dbReference type="Proteomes" id="UP001218218"/>
    </source>
</evidence>
<keyword evidence="3" id="KW-1185">Reference proteome</keyword>
<feature type="non-terminal residue" evidence="2">
    <location>
        <position position="68"/>
    </location>
</feature>
<reference evidence="2" key="1">
    <citation type="submission" date="2023-03" db="EMBL/GenBank/DDBJ databases">
        <title>Massive genome expansion in bonnet fungi (Mycena s.s.) driven by repeated elements and novel gene families across ecological guilds.</title>
        <authorList>
            <consortium name="Lawrence Berkeley National Laboratory"/>
            <person name="Harder C.B."/>
            <person name="Miyauchi S."/>
            <person name="Viragh M."/>
            <person name="Kuo A."/>
            <person name="Thoen E."/>
            <person name="Andreopoulos B."/>
            <person name="Lu D."/>
            <person name="Skrede I."/>
            <person name="Drula E."/>
            <person name="Henrissat B."/>
            <person name="Morin E."/>
            <person name="Kohler A."/>
            <person name="Barry K."/>
            <person name="LaButti K."/>
            <person name="Morin E."/>
            <person name="Salamov A."/>
            <person name="Lipzen A."/>
            <person name="Mereny Z."/>
            <person name="Hegedus B."/>
            <person name="Baldrian P."/>
            <person name="Stursova M."/>
            <person name="Weitz H."/>
            <person name="Taylor A."/>
            <person name="Grigoriev I.V."/>
            <person name="Nagy L.G."/>
            <person name="Martin F."/>
            <person name="Kauserud H."/>
        </authorList>
    </citation>
    <scope>NUCLEOTIDE SEQUENCE</scope>
    <source>
        <strain evidence="2">CBHHK002</strain>
    </source>
</reference>
<name>A0AAD7AGW6_9AGAR</name>
<accession>A0AAD7AGW6</accession>
<gene>
    <name evidence="2" type="ORF">DFH08DRAFT_848364</name>
</gene>
<sequence>CFRLLTLPVSQRNFRCSRFAFLTSNYCLTVCNVVPSSTCATIGARVIILYFYSSCSLSFVDGYLIILR</sequence>
<keyword evidence="1" id="KW-1133">Transmembrane helix</keyword>
<organism evidence="2 3">
    <name type="scientific">Mycena albidolilacea</name>
    <dbReference type="NCBI Taxonomy" id="1033008"/>
    <lineage>
        <taxon>Eukaryota</taxon>
        <taxon>Fungi</taxon>
        <taxon>Dikarya</taxon>
        <taxon>Basidiomycota</taxon>
        <taxon>Agaricomycotina</taxon>
        <taxon>Agaricomycetes</taxon>
        <taxon>Agaricomycetidae</taxon>
        <taxon>Agaricales</taxon>
        <taxon>Marasmiineae</taxon>
        <taxon>Mycenaceae</taxon>
        <taxon>Mycena</taxon>
    </lineage>
</organism>
<keyword evidence="1" id="KW-0472">Membrane</keyword>
<evidence type="ECO:0000256" key="1">
    <source>
        <dbReference type="SAM" id="Phobius"/>
    </source>
</evidence>